<dbReference type="EMBL" id="BKCJ010008744">
    <property type="protein sequence ID" value="GEU83748.1"/>
    <property type="molecule type" value="Genomic_DNA"/>
</dbReference>
<dbReference type="Pfam" id="PF00076">
    <property type="entry name" value="RRM_1"/>
    <property type="match status" value="1"/>
</dbReference>
<protein>
    <recommendedName>
        <fullName evidence="1">RRM domain-containing protein</fullName>
    </recommendedName>
</protein>
<dbReference type="SMART" id="SM00360">
    <property type="entry name" value="RRM"/>
    <property type="match status" value="1"/>
</dbReference>
<dbReference type="GO" id="GO:0003723">
    <property type="term" value="F:RNA binding"/>
    <property type="evidence" value="ECO:0007669"/>
    <property type="project" value="InterPro"/>
</dbReference>
<evidence type="ECO:0000313" key="2">
    <source>
        <dbReference type="EMBL" id="GEU83748.1"/>
    </source>
</evidence>
<evidence type="ECO:0000259" key="1">
    <source>
        <dbReference type="SMART" id="SM00360"/>
    </source>
</evidence>
<dbReference type="SUPFAM" id="SSF54928">
    <property type="entry name" value="RNA-binding domain, RBD"/>
    <property type="match status" value="1"/>
</dbReference>
<dbReference type="AlphaFoldDB" id="A0A6L2NC42"/>
<gene>
    <name evidence="2" type="ORF">Tci_055726</name>
</gene>
<proteinExistence type="predicted"/>
<sequence>MDMSGSQRSKEDDVQKISTSVFVTNFLDGYGAKDLWNTCKLYGHVMYVFIPDRRTKAGKRFGFVRFIKVLDIDRLINNLCTVWLGRNKIHANVARFQREPLHKQSNKVNNKGTNNVNYEAKGKVNEFASLTNLKMVLGKEGYANIELKYMGGFWVMIVFQDDKTKKRRIASRWGTLLNGDELEEEGYHSNIIRIHTKLKTVVFNSFKMVYRGMTCWVHAIEVPGWVPNFEEDGEEGYDVNDGSHEDDMYEGVSENLKDVEGESDKEEVPETNFKEVPDKSIFEGNSVRQNDVYSEDPFEGDVPVEKVDNWLDENRVNDGQEDGVCVGQHVHERVEVLNDTHESTCSGHFKKSKVPRKGGSILELIDDLVNVGQTMGYDMTGCIKIMEEIIESQGVDEIHR</sequence>
<feature type="domain" description="RRM" evidence="1">
    <location>
        <begin position="20"/>
        <end position="92"/>
    </location>
</feature>
<accession>A0A6L2NC42</accession>
<dbReference type="InterPro" id="IPR012677">
    <property type="entry name" value="Nucleotide-bd_a/b_plait_sf"/>
</dbReference>
<dbReference type="InterPro" id="IPR000504">
    <property type="entry name" value="RRM_dom"/>
</dbReference>
<comment type="caution">
    <text evidence="2">The sequence shown here is derived from an EMBL/GenBank/DDBJ whole genome shotgun (WGS) entry which is preliminary data.</text>
</comment>
<dbReference type="CDD" id="cd00590">
    <property type="entry name" value="RRM_SF"/>
    <property type="match status" value="1"/>
</dbReference>
<dbReference type="Gene3D" id="3.30.70.330">
    <property type="match status" value="1"/>
</dbReference>
<organism evidence="2">
    <name type="scientific">Tanacetum cinerariifolium</name>
    <name type="common">Dalmatian daisy</name>
    <name type="synonym">Chrysanthemum cinerariifolium</name>
    <dbReference type="NCBI Taxonomy" id="118510"/>
    <lineage>
        <taxon>Eukaryota</taxon>
        <taxon>Viridiplantae</taxon>
        <taxon>Streptophyta</taxon>
        <taxon>Embryophyta</taxon>
        <taxon>Tracheophyta</taxon>
        <taxon>Spermatophyta</taxon>
        <taxon>Magnoliopsida</taxon>
        <taxon>eudicotyledons</taxon>
        <taxon>Gunneridae</taxon>
        <taxon>Pentapetalae</taxon>
        <taxon>asterids</taxon>
        <taxon>campanulids</taxon>
        <taxon>Asterales</taxon>
        <taxon>Asteraceae</taxon>
        <taxon>Asteroideae</taxon>
        <taxon>Anthemideae</taxon>
        <taxon>Anthemidinae</taxon>
        <taxon>Tanacetum</taxon>
    </lineage>
</organism>
<dbReference type="InterPro" id="IPR035979">
    <property type="entry name" value="RBD_domain_sf"/>
</dbReference>
<name>A0A6L2NC42_TANCI</name>
<reference evidence="2" key="1">
    <citation type="journal article" date="2019" name="Sci. Rep.">
        <title>Draft genome of Tanacetum cinerariifolium, the natural source of mosquito coil.</title>
        <authorList>
            <person name="Yamashiro T."/>
            <person name="Shiraishi A."/>
            <person name="Satake H."/>
            <person name="Nakayama K."/>
        </authorList>
    </citation>
    <scope>NUCLEOTIDE SEQUENCE</scope>
</reference>